<gene>
    <name evidence="5" type="ORF">L6773_14715</name>
</gene>
<organism evidence="5 6">
    <name type="scientific">Rhodohalobacter sulfatireducens</name>
    <dbReference type="NCBI Taxonomy" id="2911366"/>
    <lineage>
        <taxon>Bacteria</taxon>
        <taxon>Pseudomonadati</taxon>
        <taxon>Balneolota</taxon>
        <taxon>Balneolia</taxon>
        <taxon>Balneolales</taxon>
        <taxon>Balneolaceae</taxon>
        <taxon>Rhodohalobacter</taxon>
    </lineage>
</organism>
<feature type="signal peptide" evidence="3">
    <location>
        <begin position="1"/>
        <end position="19"/>
    </location>
</feature>
<keyword evidence="6" id="KW-1185">Reference proteome</keyword>
<dbReference type="InterPro" id="IPR040234">
    <property type="entry name" value="QC/QCL"/>
</dbReference>
<evidence type="ECO:0000256" key="3">
    <source>
        <dbReference type="SAM" id="SignalP"/>
    </source>
</evidence>
<evidence type="ECO:0000313" key="6">
    <source>
        <dbReference type="Proteomes" id="UP001165366"/>
    </source>
</evidence>
<protein>
    <submittedName>
        <fullName evidence="5">M28 family peptidase</fullName>
    </submittedName>
</protein>
<dbReference type="SUPFAM" id="SSF53187">
    <property type="entry name" value="Zn-dependent exopeptidases"/>
    <property type="match status" value="1"/>
</dbReference>
<keyword evidence="2" id="KW-0012">Acyltransferase</keyword>
<keyword evidence="3" id="KW-0732">Signal</keyword>
<feature type="domain" description="Peptidase M28" evidence="4">
    <location>
        <begin position="98"/>
        <end position="314"/>
    </location>
</feature>
<dbReference type="Proteomes" id="UP001165366">
    <property type="component" value="Unassembled WGS sequence"/>
</dbReference>
<evidence type="ECO:0000313" key="5">
    <source>
        <dbReference type="EMBL" id="MCG2589830.1"/>
    </source>
</evidence>
<reference evidence="5" key="1">
    <citation type="submission" date="2022-01" db="EMBL/GenBank/DDBJ databases">
        <authorList>
            <person name="Wang Y."/>
        </authorList>
    </citation>
    <scope>NUCLEOTIDE SEQUENCE</scope>
    <source>
        <strain evidence="5">WB101</strain>
    </source>
</reference>
<dbReference type="Gene3D" id="3.40.630.10">
    <property type="entry name" value="Zn peptidases"/>
    <property type="match status" value="1"/>
</dbReference>
<evidence type="ECO:0000259" key="4">
    <source>
        <dbReference type="Pfam" id="PF04389"/>
    </source>
</evidence>
<sequence length="321" mass="36373">MIYKRMFIILLLIVGSCTSDPGLQFQEQGREVPEFSAEQAYQYIEEQVNFGPRVPNSEAHRKAVQYFRNHFLETAGQQSVFVQSFQTEVYGDSLRLYNILASFGTDKQDRILLAAHWDSRPRAEEDPNDPESPILGADDGGSGVGVLMELANVFAENEPPIGVDIILFDGEDYGERSDLANYFLGSRHWGNNPPVPGYSPRFGILLDMVGGQNAQFPKEGYSMDYAPNLVNEVWAIGREFGYDDLFPDEIGSRISDDHYIVERLTGIPMINIIHHRMSPTGELEFPPYWHTQNDDMDIIDQEVMQAVGDVLLELIYNRIPQ</sequence>
<proteinExistence type="predicted"/>
<keyword evidence="1" id="KW-0808">Transferase</keyword>
<evidence type="ECO:0000256" key="1">
    <source>
        <dbReference type="ARBA" id="ARBA00022679"/>
    </source>
</evidence>
<accession>A0ABS9KG85</accession>
<dbReference type="PROSITE" id="PS51257">
    <property type="entry name" value="PROKAR_LIPOPROTEIN"/>
    <property type="match status" value="1"/>
</dbReference>
<dbReference type="PANTHER" id="PTHR12283">
    <property type="entry name" value="GLUTAMINYL-PEPTIDE CYCLOTRANSFERASE"/>
    <property type="match status" value="1"/>
</dbReference>
<dbReference type="InterPro" id="IPR007484">
    <property type="entry name" value="Peptidase_M28"/>
</dbReference>
<evidence type="ECO:0000256" key="2">
    <source>
        <dbReference type="ARBA" id="ARBA00023315"/>
    </source>
</evidence>
<dbReference type="PANTHER" id="PTHR12283:SF6">
    <property type="entry name" value="GLUTAMINYL-PEPTIDE CYCLOTRANSFERASE-RELATED"/>
    <property type="match status" value="1"/>
</dbReference>
<comment type="caution">
    <text evidence="5">The sequence shown here is derived from an EMBL/GenBank/DDBJ whole genome shotgun (WGS) entry which is preliminary data.</text>
</comment>
<dbReference type="EMBL" id="JAKLWS010000021">
    <property type="protein sequence ID" value="MCG2589830.1"/>
    <property type="molecule type" value="Genomic_DNA"/>
</dbReference>
<feature type="chain" id="PRO_5047489209" evidence="3">
    <location>
        <begin position="20"/>
        <end position="321"/>
    </location>
</feature>
<name>A0ABS9KG85_9BACT</name>
<reference evidence="5" key="2">
    <citation type="submission" date="2024-05" db="EMBL/GenBank/DDBJ databases">
        <title>Rhodohalobacter halophilus gen. nov., sp. nov., a moderately halophilic member of the family Balneolaceae.</title>
        <authorList>
            <person name="Xia J."/>
        </authorList>
    </citation>
    <scope>NUCLEOTIDE SEQUENCE</scope>
    <source>
        <strain evidence="5">WB101</strain>
    </source>
</reference>
<dbReference type="Pfam" id="PF04389">
    <property type="entry name" value="Peptidase_M28"/>
    <property type="match status" value="1"/>
</dbReference>